<dbReference type="PANTHER" id="PTHR46796">
    <property type="entry name" value="HTH-TYPE TRANSCRIPTIONAL ACTIVATOR RHAS-RELATED"/>
    <property type="match status" value="1"/>
</dbReference>
<dbReference type="Proteomes" id="UP001501138">
    <property type="component" value="Unassembled WGS sequence"/>
</dbReference>
<dbReference type="Gene3D" id="1.10.10.60">
    <property type="entry name" value="Homeodomain-like"/>
    <property type="match status" value="1"/>
</dbReference>
<keyword evidence="2" id="KW-0238">DNA-binding</keyword>
<dbReference type="PRINTS" id="PR00032">
    <property type="entry name" value="HTHARAC"/>
</dbReference>
<dbReference type="PROSITE" id="PS01124">
    <property type="entry name" value="HTH_ARAC_FAMILY_2"/>
    <property type="match status" value="1"/>
</dbReference>
<accession>A0ABN2J8V1</accession>
<evidence type="ECO:0000259" key="4">
    <source>
        <dbReference type="PROSITE" id="PS01124"/>
    </source>
</evidence>
<name>A0ABN2J8V1_9MICO</name>
<dbReference type="EMBL" id="BAAAPM010000003">
    <property type="protein sequence ID" value="GAA1720235.1"/>
    <property type="molecule type" value="Genomic_DNA"/>
</dbReference>
<comment type="caution">
    <text evidence="5">The sequence shown here is derived from an EMBL/GenBank/DDBJ whole genome shotgun (WGS) entry which is preliminary data.</text>
</comment>
<dbReference type="InterPro" id="IPR018060">
    <property type="entry name" value="HTH_AraC"/>
</dbReference>
<dbReference type="Pfam" id="PF12833">
    <property type="entry name" value="HTH_18"/>
    <property type="match status" value="1"/>
</dbReference>
<dbReference type="Pfam" id="PF14525">
    <property type="entry name" value="AraC_binding_2"/>
    <property type="match status" value="1"/>
</dbReference>
<evidence type="ECO:0000256" key="1">
    <source>
        <dbReference type="ARBA" id="ARBA00023015"/>
    </source>
</evidence>
<keyword evidence="1" id="KW-0805">Transcription regulation</keyword>
<keyword evidence="3" id="KW-0804">Transcription</keyword>
<proteinExistence type="predicted"/>
<dbReference type="PANTHER" id="PTHR46796:SF6">
    <property type="entry name" value="ARAC SUBFAMILY"/>
    <property type="match status" value="1"/>
</dbReference>
<dbReference type="SMART" id="SM00342">
    <property type="entry name" value="HTH_ARAC"/>
    <property type="match status" value="1"/>
</dbReference>
<evidence type="ECO:0000256" key="3">
    <source>
        <dbReference type="ARBA" id="ARBA00023163"/>
    </source>
</evidence>
<feature type="domain" description="HTH araC/xylS-type" evidence="4">
    <location>
        <begin position="208"/>
        <end position="309"/>
    </location>
</feature>
<sequence length="310" mass="34267">MPSRLATHVTPTFEAYRAAVADAFLPLRLSSSSPESFRGVLRAVTVDDVHVSDLQGGRHVVERTPQQAAHDDHPSFKVSLMLAGTGLLVQDGRETVLRPGDLAVYDTRRPYTLEFGQEFRSLVVMFPQSRLELPAGMVEQLTAVRLGGNAGVGAIVTPFLTHLCDHIEQLEQASGTRLAHSTLDLVSTLFSAELGRSARRDPHDELLERIRTHIEERLGSPDLTPASIAAAHFISTRHLHALFHDTGSTVSTWIRRRRLEHCRRDLTSARLADAPVSAIAARWGFVDAAHFSRAFKAEYGASPREYRATR</sequence>
<gene>
    <name evidence="5" type="ORF">GCM10009809_14960</name>
</gene>
<evidence type="ECO:0000313" key="5">
    <source>
        <dbReference type="EMBL" id="GAA1720235.1"/>
    </source>
</evidence>
<evidence type="ECO:0000313" key="6">
    <source>
        <dbReference type="Proteomes" id="UP001501138"/>
    </source>
</evidence>
<reference evidence="5 6" key="1">
    <citation type="journal article" date="2019" name="Int. J. Syst. Evol. Microbiol.">
        <title>The Global Catalogue of Microorganisms (GCM) 10K type strain sequencing project: providing services to taxonomists for standard genome sequencing and annotation.</title>
        <authorList>
            <consortium name="The Broad Institute Genomics Platform"/>
            <consortium name="The Broad Institute Genome Sequencing Center for Infectious Disease"/>
            <person name="Wu L."/>
            <person name="Ma J."/>
        </authorList>
    </citation>
    <scope>NUCLEOTIDE SEQUENCE [LARGE SCALE GENOMIC DNA]</scope>
    <source>
        <strain evidence="5 6">JCM 15589</strain>
    </source>
</reference>
<dbReference type="SUPFAM" id="SSF51182">
    <property type="entry name" value="RmlC-like cupins"/>
    <property type="match status" value="1"/>
</dbReference>
<evidence type="ECO:0000256" key="2">
    <source>
        <dbReference type="ARBA" id="ARBA00023125"/>
    </source>
</evidence>
<organism evidence="5 6">
    <name type="scientific">Isoptericola hypogeus</name>
    <dbReference type="NCBI Taxonomy" id="300179"/>
    <lineage>
        <taxon>Bacteria</taxon>
        <taxon>Bacillati</taxon>
        <taxon>Actinomycetota</taxon>
        <taxon>Actinomycetes</taxon>
        <taxon>Micrococcales</taxon>
        <taxon>Promicromonosporaceae</taxon>
        <taxon>Isoptericola</taxon>
    </lineage>
</organism>
<protein>
    <submittedName>
        <fullName evidence="5">Helix-turn-helix domain-containing protein</fullName>
    </submittedName>
</protein>
<dbReference type="InterPro" id="IPR009057">
    <property type="entry name" value="Homeodomain-like_sf"/>
</dbReference>
<dbReference type="InterPro" id="IPR020449">
    <property type="entry name" value="Tscrpt_reg_AraC-type_HTH"/>
</dbReference>
<dbReference type="InterPro" id="IPR011051">
    <property type="entry name" value="RmlC_Cupin_sf"/>
</dbReference>
<dbReference type="InterPro" id="IPR035418">
    <property type="entry name" value="AraC-bd_2"/>
</dbReference>
<dbReference type="InterPro" id="IPR050204">
    <property type="entry name" value="AraC_XylS_family_regulators"/>
</dbReference>
<keyword evidence="6" id="KW-1185">Reference proteome</keyword>
<dbReference type="SUPFAM" id="SSF46689">
    <property type="entry name" value="Homeodomain-like"/>
    <property type="match status" value="1"/>
</dbReference>